<dbReference type="AlphaFoldDB" id="A0A388KTI4"/>
<organism evidence="4 5">
    <name type="scientific">Chara braunii</name>
    <name type="common">Braun's stonewort</name>
    <dbReference type="NCBI Taxonomy" id="69332"/>
    <lineage>
        <taxon>Eukaryota</taxon>
        <taxon>Viridiplantae</taxon>
        <taxon>Streptophyta</taxon>
        <taxon>Charophyceae</taxon>
        <taxon>Charales</taxon>
        <taxon>Characeae</taxon>
        <taxon>Chara</taxon>
    </lineage>
</organism>
<evidence type="ECO:0000256" key="2">
    <source>
        <dbReference type="SAM" id="SignalP"/>
    </source>
</evidence>
<reference evidence="4 5" key="1">
    <citation type="journal article" date="2018" name="Cell">
        <title>The Chara Genome: Secondary Complexity and Implications for Plant Terrestrialization.</title>
        <authorList>
            <person name="Nishiyama T."/>
            <person name="Sakayama H."/>
            <person name="Vries J.D."/>
            <person name="Buschmann H."/>
            <person name="Saint-Marcoux D."/>
            <person name="Ullrich K.K."/>
            <person name="Haas F.B."/>
            <person name="Vanderstraeten L."/>
            <person name="Becker D."/>
            <person name="Lang D."/>
            <person name="Vosolsobe S."/>
            <person name="Rombauts S."/>
            <person name="Wilhelmsson P.K.I."/>
            <person name="Janitza P."/>
            <person name="Kern R."/>
            <person name="Heyl A."/>
            <person name="Rumpler F."/>
            <person name="Villalobos L.I.A.C."/>
            <person name="Clay J.M."/>
            <person name="Skokan R."/>
            <person name="Toyoda A."/>
            <person name="Suzuki Y."/>
            <person name="Kagoshima H."/>
            <person name="Schijlen E."/>
            <person name="Tajeshwar N."/>
            <person name="Catarino B."/>
            <person name="Hetherington A.J."/>
            <person name="Saltykova A."/>
            <person name="Bonnot C."/>
            <person name="Breuninger H."/>
            <person name="Symeonidi A."/>
            <person name="Radhakrishnan G.V."/>
            <person name="Van Nieuwerburgh F."/>
            <person name="Deforce D."/>
            <person name="Chang C."/>
            <person name="Karol K.G."/>
            <person name="Hedrich R."/>
            <person name="Ulvskov P."/>
            <person name="Glockner G."/>
            <person name="Delwiche C.F."/>
            <person name="Petrasek J."/>
            <person name="Van de Peer Y."/>
            <person name="Friml J."/>
            <person name="Beilby M."/>
            <person name="Dolan L."/>
            <person name="Kohara Y."/>
            <person name="Sugano S."/>
            <person name="Fujiyama A."/>
            <person name="Delaux P.-M."/>
            <person name="Quint M."/>
            <person name="TheiBen G."/>
            <person name="Hagemann M."/>
            <person name="Harholt J."/>
            <person name="Dunand C."/>
            <person name="Zachgo S."/>
            <person name="Langdale J."/>
            <person name="Maumus F."/>
            <person name="Straeten D.V.D."/>
            <person name="Gould S.B."/>
            <person name="Rensing S.A."/>
        </authorList>
    </citation>
    <scope>NUCLEOTIDE SEQUENCE [LARGE SCALE GENOMIC DNA]</scope>
    <source>
        <strain evidence="4 5">S276</strain>
    </source>
</reference>
<feature type="chain" id="PRO_5017356601" description="DUF3825 domain-containing protein" evidence="2">
    <location>
        <begin position="19"/>
        <end position="859"/>
    </location>
</feature>
<feature type="region of interest" description="Disordered" evidence="1">
    <location>
        <begin position="603"/>
        <end position="627"/>
    </location>
</feature>
<evidence type="ECO:0000256" key="1">
    <source>
        <dbReference type="SAM" id="MobiDB-lite"/>
    </source>
</evidence>
<feature type="compositionally biased region" description="Polar residues" evidence="1">
    <location>
        <begin position="397"/>
        <end position="409"/>
    </location>
</feature>
<dbReference type="InterPro" id="IPR024437">
    <property type="entry name" value="DUF3825"/>
</dbReference>
<feature type="region of interest" description="Disordered" evidence="1">
    <location>
        <begin position="556"/>
        <end position="578"/>
    </location>
</feature>
<evidence type="ECO:0000259" key="3">
    <source>
        <dbReference type="Pfam" id="PF12873"/>
    </source>
</evidence>
<dbReference type="Gramene" id="GBG73375">
    <property type="protein sequence ID" value="GBG73375"/>
    <property type="gene ID" value="CBR_g16090"/>
</dbReference>
<feature type="region of interest" description="Disordered" evidence="1">
    <location>
        <begin position="652"/>
        <end position="679"/>
    </location>
</feature>
<evidence type="ECO:0000313" key="4">
    <source>
        <dbReference type="EMBL" id="GBG73375.1"/>
    </source>
</evidence>
<sequence>MALFASILPCSWCQVLEGECSPEQPTCIAPCFLSAVERGSVPEKAKKFMCRNRLSGDCHYAYEALAKLAENEEWTLKRSDGHPGEYLGCLRAYLNQQFLRLVEQGKVVQCFNEDGRAVWVCFCLGLLAESSEELIYVILQRNESDSMTTSSGPRTPWRLKEFVLLQQLQDAKQPWNALETILDPPEKIWDCFEEHIARFPSTLLDAGVTSQTRKQAVMGAIQRASRIVQNNPLAAVPQFVRPIPKAPGVIQMLLPLKLDADSNDAHLALVLETSKSRRGGRVYRATKLIPLDCAYINARVLMPLYQPWLTSARVVQKTDRPAALSLPMNHNLRPIAVKPVGVPTLVSAISGHQGSGISPGVSPRFSYQLNSGPLSPAPIIPSSCNNGAVQPAGNNGHRPSSPTAGSINSPKPMLSQIGSQPLVSITPRSLSGRSSSGLQSPKPTPLQLAATSQMASTLNGSGPLQSMGNPQAVFSQITGAATYADGGVNGITAVPGVAASPTYMQPVGHQQLTSALQSTHLSQSNLRRSLADMYVDNKPVRGTGVSLPLYAELGGGSSTPSSKGGLSFEDALTPRGGGNSRLEAGAMSPLDQMAEVLQLNGLSAQSPSPLGDPKTPTGASGGFSNPWSNSASPIDTASGLMEDIQSPLAYGSGGTSLMRDEYPSSRMGGPAGGSNASGMVSEPQARMGTLGLYQQQSGTSWPREFGAGVQIDLGDQRQDDDVYVGFTPQDDLCPKINISQLPPRRLFCLASLVESLLFGFILWNSLHDLCPKINISQLPPRFVAEFLSGDRHTGEADAERHVEQCFGRYGLVARSLVRENKNHPGKWFAIVEFAYWTDDNVRQRLVAGEQIRFCQFYAQ</sequence>
<protein>
    <recommendedName>
        <fullName evidence="3">DUF3825 domain-containing protein</fullName>
    </recommendedName>
</protein>
<keyword evidence="5" id="KW-1185">Reference proteome</keyword>
<name>A0A388KTI4_CHABU</name>
<dbReference type="EMBL" id="BFEA01000182">
    <property type="protein sequence ID" value="GBG73375.1"/>
    <property type="molecule type" value="Genomic_DNA"/>
</dbReference>
<dbReference type="Pfam" id="PF12873">
    <property type="entry name" value="DUF3825"/>
    <property type="match status" value="1"/>
</dbReference>
<dbReference type="Proteomes" id="UP000265515">
    <property type="component" value="Unassembled WGS sequence"/>
</dbReference>
<feature type="region of interest" description="Disordered" evidence="1">
    <location>
        <begin position="381"/>
        <end position="467"/>
    </location>
</feature>
<comment type="caution">
    <text evidence="4">The sequence shown here is derived from an EMBL/GenBank/DDBJ whole genome shotgun (WGS) entry which is preliminary data.</text>
</comment>
<keyword evidence="2" id="KW-0732">Signal</keyword>
<feature type="compositionally biased region" description="Polar residues" evidence="1">
    <location>
        <begin position="449"/>
        <end position="467"/>
    </location>
</feature>
<dbReference type="OMA" id="EETWHLR"/>
<evidence type="ECO:0000313" key="5">
    <source>
        <dbReference type="Proteomes" id="UP000265515"/>
    </source>
</evidence>
<feature type="signal peptide" evidence="2">
    <location>
        <begin position="1"/>
        <end position="18"/>
    </location>
</feature>
<feature type="compositionally biased region" description="Low complexity" evidence="1">
    <location>
        <begin position="558"/>
        <end position="567"/>
    </location>
</feature>
<gene>
    <name evidence="4" type="ORF">CBR_g16090</name>
</gene>
<accession>A0A388KTI4</accession>
<feature type="compositionally biased region" description="Low complexity" evidence="1">
    <location>
        <begin position="428"/>
        <end position="438"/>
    </location>
</feature>
<dbReference type="OrthoDB" id="2021111at2759"/>
<proteinExistence type="predicted"/>
<feature type="domain" description="DUF3825" evidence="3">
    <location>
        <begin position="65"/>
        <end position="308"/>
    </location>
</feature>
<feature type="compositionally biased region" description="Polar residues" evidence="1">
    <location>
        <begin position="416"/>
        <end position="427"/>
    </location>
</feature>